<gene>
    <name evidence="1" type="ORF">M0D58_11485</name>
</gene>
<dbReference type="Proteomes" id="UP000830552">
    <property type="component" value="Chromosome"/>
</dbReference>
<organism evidence="1 2">
    <name type="scientific">Chryseobacterium nepalense</name>
    <dbReference type="NCBI Taxonomy" id="1854498"/>
    <lineage>
        <taxon>Bacteria</taxon>
        <taxon>Pseudomonadati</taxon>
        <taxon>Bacteroidota</taxon>
        <taxon>Flavobacteriia</taxon>
        <taxon>Flavobacteriales</taxon>
        <taxon>Weeksellaceae</taxon>
        <taxon>Chryseobacterium group</taxon>
        <taxon>Chryseobacterium</taxon>
    </lineage>
</organism>
<keyword evidence="2" id="KW-1185">Reference proteome</keyword>
<name>A0ABY4K1J2_9FLAO</name>
<protein>
    <submittedName>
        <fullName evidence="1">Uncharacterized protein</fullName>
    </submittedName>
</protein>
<reference evidence="1" key="1">
    <citation type="submission" date="2022-04" db="EMBL/GenBank/DDBJ databases">
        <title>Evolutionary, genomic, and biogeographic characterization of Chryseobacterium nepalense represented by a plastic-degrading bacterium AC3.</title>
        <authorList>
            <person name="Yin Z."/>
            <person name="Liu X."/>
            <person name="Wang D."/>
            <person name="Xie Z."/>
        </authorList>
    </citation>
    <scope>NUCLEOTIDE SEQUENCE</scope>
    <source>
        <strain evidence="1">AC3</strain>
    </source>
</reference>
<dbReference type="EMBL" id="CP096203">
    <property type="protein sequence ID" value="UPQ74671.1"/>
    <property type="molecule type" value="Genomic_DNA"/>
</dbReference>
<proteinExistence type="predicted"/>
<accession>A0ABY4K1J2</accession>
<dbReference type="RefSeq" id="WP_248389365.1">
    <property type="nucleotide sequence ID" value="NZ_CP096203.1"/>
</dbReference>
<evidence type="ECO:0000313" key="1">
    <source>
        <dbReference type="EMBL" id="UPQ74671.1"/>
    </source>
</evidence>
<sequence>MSPLPELNLNLGMSKDPDFPFNRKGKEEIIIRTDSALRKYTISLTISDQEAGTIILQINGNEIEVPTYKLIVTDDKTEEIRSYQVTRDILRFVKTKNKKSWLSFFGFKKFDKASYLYENIPFEPKQDSIETFDISAYRKLSHDMLFYQLERSGDKMVIYAGDISNFIKPEHVEKYFIVVDNDQGKSFIGDILYREKFLKLTPKVELRIIKRKQVPMNFEYNNKGSIKKIIYL</sequence>
<evidence type="ECO:0000313" key="2">
    <source>
        <dbReference type="Proteomes" id="UP000830552"/>
    </source>
</evidence>